<proteinExistence type="predicted"/>
<evidence type="ECO:0000313" key="1">
    <source>
        <dbReference type="EMBL" id="KOM49015.1"/>
    </source>
</evidence>
<sequence length="66" mass="7189">MVDLVMVVAPNTLFLFFPANSQLPLLSVAITGIFRTSNAVLSTFNSNSQSITVTFNFYRFNAIGLG</sequence>
<gene>
    <name evidence="1" type="ORF">LR48_Vigan07g271900</name>
</gene>
<protein>
    <submittedName>
        <fullName evidence="1">Uncharacterized protein</fullName>
    </submittedName>
</protein>
<reference evidence="2" key="1">
    <citation type="journal article" date="2015" name="Proc. Natl. Acad. Sci. U.S.A.">
        <title>Genome sequencing of adzuki bean (Vigna angularis) provides insight into high starch and low fat accumulation and domestication.</title>
        <authorList>
            <person name="Yang K."/>
            <person name="Tian Z."/>
            <person name="Chen C."/>
            <person name="Luo L."/>
            <person name="Zhao B."/>
            <person name="Wang Z."/>
            <person name="Yu L."/>
            <person name="Li Y."/>
            <person name="Sun Y."/>
            <person name="Li W."/>
            <person name="Chen Y."/>
            <person name="Li Y."/>
            <person name="Zhang Y."/>
            <person name="Ai D."/>
            <person name="Zhao J."/>
            <person name="Shang C."/>
            <person name="Ma Y."/>
            <person name="Wu B."/>
            <person name="Wang M."/>
            <person name="Gao L."/>
            <person name="Sun D."/>
            <person name="Zhang P."/>
            <person name="Guo F."/>
            <person name="Wang W."/>
            <person name="Li Y."/>
            <person name="Wang J."/>
            <person name="Varshney R.K."/>
            <person name="Wang J."/>
            <person name="Ling H.Q."/>
            <person name="Wan P."/>
        </authorList>
    </citation>
    <scope>NUCLEOTIDE SEQUENCE</scope>
    <source>
        <strain evidence="2">cv. Jingnong 6</strain>
    </source>
</reference>
<name>A0A0L9V1N9_PHAAN</name>
<accession>A0A0L9V1N9</accession>
<evidence type="ECO:0000313" key="2">
    <source>
        <dbReference type="Proteomes" id="UP000053144"/>
    </source>
</evidence>
<dbReference type="Gramene" id="KOM49015">
    <property type="protein sequence ID" value="KOM49015"/>
    <property type="gene ID" value="LR48_Vigan07g271900"/>
</dbReference>
<dbReference type="AlphaFoldDB" id="A0A0L9V1N9"/>
<dbReference type="EMBL" id="CM003377">
    <property type="protein sequence ID" value="KOM49015.1"/>
    <property type="molecule type" value="Genomic_DNA"/>
</dbReference>
<organism evidence="1 2">
    <name type="scientific">Phaseolus angularis</name>
    <name type="common">Azuki bean</name>
    <name type="synonym">Vigna angularis</name>
    <dbReference type="NCBI Taxonomy" id="3914"/>
    <lineage>
        <taxon>Eukaryota</taxon>
        <taxon>Viridiplantae</taxon>
        <taxon>Streptophyta</taxon>
        <taxon>Embryophyta</taxon>
        <taxon>Tracheophyta</taxon>
        <taxon>Spermatophyta</taxon>
        <taxon>Magnoliopsida</taxon>
        <taxon>eudicotyledons</taxon>
        <taxon>Gunneridae</taxon>
        <taxon>Pentapetalae</taxon>
        <taxon>rosids</taxon>
        <taxon>fabids</taxon>
        <taxon>Fabales</taxon>
        <taxon>Fabaceae</taxon>
        <taxon>Papilionoideae</taxon>
        <taxon>50 kb inversion clade</taxon>
        <taxon>NPAAA clade</taxon>
        <taxon>indigoferoid/millettioid clade</taxon>
        <taxon>Phaseoleae</taxon>
        <taxon>Vigna</taxon>
    </lineage>
</organism>
<dbReference type="Proteomes" id="UP000053144">
    <property type="component" value="Chromosome 7"/>
</dbReference>